<organism evidence="1 2">
    <name type="scientific">Strongylocentrotus purpuratus</name>
    <name type="common">Purple sea urchin</name>
    <dbReference type="NCBI Taxonomy" id="7668"/>
    <lineage>
        <taxon>Eukaryota</taxon>
        <taxon>Metazoa</taxon>
        <taxon>Echinodermata</taxon>
        <taxon>Eleutherozoa</taxon>
        <taxon>Echinozoa</taxon>
        <taxon>Echinoidea</taxon>
        <taxon>Euechinoidea</taxon>
        <taxon>Echinacea</taxon>
        <taxon>Camarodonta</taxon>
        <taxon>Echinidea</taxon>
        <taxon>Strongylocentrotidae</taxon>
        <taxon>Strongylocentrotus</taxon>
    </lineage>
</organism>
<dbReference type="AlphaFoldDB" id="A0A7M7NGK2"/>
<sequence>MERIGFERGMSFLAGKVDVKTMVTDAHPQIMAVMKRCEKYEGIGHQIDVWHGGKNLTKRFVKAASEERCKPLMPWVPAIKNHFWYVSKSCGGNADTLSLESFHSHMLMYCSKRHAFKYIGYSTRDLLAAMDHKTHLDLKGVRSYRSDQTVYSPLQHLR</sequence>
<keyword evidence="2" id="KW-1185">Reference proteome</keyword>
<dbReference type="RefSeq" id="XP_030834704.1">
    <property type="nucleotide sequence ID" value="XM_030978844.1"/>
</dbReference>
<evidence type="ECO:0008006" key="3">
    <source>
        <dbReference type="Google" id="ProtNLM"/>
    </source>
</evidence>
<dbReference type="EnsemblMetazoa" id="XM_030978844">
    <property type="protein sequence ID" value="XP_030834704"/>
    <property type="gene ID" value="LOC105443459"/>
</dbReference>
<dbReference type="GeneID" id="105443459"/>
<evidence type="ECO:0000313" key="1">
    <source>
        <dbReference type="EnsemblMetazoa" id="XP_030834704"/>
    </source>
</evidence>
<accession>A0A7M7NGK2</accession>
<reference evidence="2" key="1">
    <citation type="submission" date="2015-02" db="EMBL/GenBank/DDBJ databases">
        <title>Genome sequencing for Strongylocentrotus purpuratus.</title>
        <authorList>
            <person name="Murali S."/>
            <person name="Liu Y."/>
            <person name="Vee V."/>
            <person name="English A."/>
            <person name="Wang M."/>
            <person name="Skinner E."/>
            <person name="Han Y."/>
            <person name="Muzny D.M."/>
            <person name="Worley K.C."/>
            <person name="Gibbs R.A."/>
        </authorList>
    </citation>
    <scope>NUCLEOTIDE SEQUENCE</scope>
</reference>
<dbReference type="PANTHER" id="PTHR31751:SF7">
    <property type="entry name" value="THAP-TYPE DOMAIN-CONTAINING PROTEIN"/>
    <property type="match status" value="1"/>
</dbReference>
<proteinExistence type="predicted"/>
<dbReference type="KEGG" id="spu:105443459"/>
<dbReference type="OMA" id="PQIMAVM"/>
<name>A0A7M7NGK2_STRPU</name>
<dbReference type="OrthoDB" id="6155112at2759"/>
<reference evidence="1" key="2">
    <citation type="submission" date="2021-01" db="UniProtKB">
        <authorList>
            <consortium name="EnsemblMetazoa"/>
        </authorList>
    </citation>
    <scope>IDENTIFICATION</scope>
</reference>
<dbReference type="Proteomes" id="UP000007110">
    <property type="component" value="Unassembled WGS sequence"/>
</dbReference>
<dbReference type="InParanoid" id="A0A7M7NGK2"/>
<dbReference type="PANTHER" id="PTHR31751">
    <property type="entry name" value="SI:CH211-108C17.2-RELATED-RELATED"/>
    <property type="match status" value="1"/>
</dbReference>
<protein>
    <recommendedName>
        <fullName evidence="3">Transposase</fullName>
    </recommendedName>
</protein>
<evidence type="ECO:0000313" key="2">
    <source>
        <dbReference type="Proteomes" id="UP000007110"/>
    </source>
</evidence>